<proteinExistence type="predicted"/>
<evidence type="ECO:0000313" key="1">
    <source>
        <dbReference type="EMBL" id="MES1930404.1"/>
    </source>
</evidence>
<protein>
    <submittedName>
        <fullName evidence="1">Transposase IS3/IS911</fullName>
    </submittedName>
</protein>
<dbReference type="EMBL" id="APND01000004">
    <property type="protein sequence ID" value="MES1930404.1"/>
    <property type="molecule type" value="Genomic_DNA"/>
</dbReference>
<dbReference type="Pfam" id="PF01527">
    <property type="entry name" value="HTH_Tnp_1"/>
    <property type="match status" value="1"/>
</dbReference>
<sequence length="34" mass="3734">MSSQRYTLEFKDDAARQVLGCGYPVADVAERLGS</sequence>
<reference evidence="1 2" key="1">
    <citation type="submission" date="2013-03" db="EMBL/GenBank/DDBJ databases">
        <title>Salinisphaera dokdonensis CL-ES53 Genome Sequencing.</title>
        <authorList>
            <person name="Li C."/>
            <person name="Lai Q."/>
            <person name="Shao Z."/>
        </authorList>
    </citation>
    <scope>NUCLEOTIDE SEQUENCE [LARGE SCALE GENOMIC DNA]</scope>
    <source>
        <strain evidence="1 2">CL-ES53</strain>
    </source>
</reference>
<dbReference type="Proteomes" id="UP001460888">
    <property type="component" value="Unassembled WGS sequence"/>
</dbReference>
<comment type="caution">
    <text evidence="1">The sequence shown here is derived from an EMBL/GenBank/DDBJ whole genome shotgun (WGS) entry which is preliminary data.</text>
</comment>
<keyword evidence="2" id="KW-1185">Reference proteome</keyword>
<dbReference type="InterPro" id="IPR002514">
    <property type="entry name" value="Transposase_8"/>
</dbReference>
<evidence type="ECO:0000313" key="2">
    <source>
        <dbReference type="Proteomes" id="UP001460888"/>
    </source>
</evidence>
<accession>A0ABV2B3F4</accession>
<gene>
    <name evidence="1" type="ORF">SADO_14163</name>
</gene>
<organism evidence="1 2">
    <name type="scientific">Salinisphaera dokdonensis CL-ES53</name>
    <dbReference type="NCBI Taxonomy" id="1304272"/>
    <lineage>
        <taxon>Bacteria</taxon>
        <taxon>Pseudomonadati</taxon>
        <taxon>Pseudomonadota</taxon>
        <taxon>Gammaproteobacteria</taxon>
        <taxon>Salinisphaerales</taxon>
        <taxon>Salinisphaeraceae</taxon>
        <taxon>Salinisphaera</taxon>
    </lineage>
</organism>
<name>A0ABV2B3F4_9GAMM</name>